<name>A0ABN8J3D0_9NEOP</name>
<accession>A0ABN8J3D0</accession>
<feature type="region of interest" description="Disordered" evidence="1">
    <location>
        <begin position="1"/>
        <end position="25"/>
    </location>
</feature>
<feature type="compositionally biased region" description="Polar residues" evidence="1">
    <location>
        <begin position="1"/>
        <end position="24"/>
    </location>
</feature>
<dbReference type="EMBL" id="OW152819">
    <property type="protein sequence ID" value="CAH2073012.1"/>
    <property type="molecule type" value="Genomic_DNA"/>
</dbReference>
<sequence length="138" mass="15630">MLHFNDTNHSYATRSDAKSSSPATRRSIDGVGYVVSFPRRNCCSVQLFRCLNCRHQRARYQRNARLTLCRSSEESSQSRALRTTPGYLSEYIDGSVPYMWSDVERNEQCRQRSISVSGSGRAFEALINQRSVLGGVLV</sequence>
<dbReference type="Proteomes" id="UP000837857">
    <property type="component" value="Chromosome 7"/>
</dbReference>
<evidence type="ECO:0000256" key="1">
    <source>
        <dbReference type="SAM" id="MobiDB-lite"/>
    </source>
</evidence>
<feature type="non-terminal residue" evidence="2">
    <location>
        <position position="138"/>
    </location>
</feature>
<proteinExistence type="predicted"/>
<keyword evidence="3" id="KW-1185">Reference proteome</keyword>
<organism evidence="2 3">
    <name type="scientific">Iphiclides podalirius</name>
    <name type="common">scarce swallowtail</name>
    <dbReference type="NCBI Taxonomy" id="110791"/>
    <lineage>
        <taxon>Eukaryota</taxon>
        <taxon>Metazoa</taxon>
        <taxon>Ecdysozoa</taxon>
        <taxon>Arthropoda</taxon>
        <taxon>Hexapoda</taxon>
        <taxon>Insecta</taxon>
        <taxon>Pterygota</taxon>
        <taxon>Neoptera</taxon>
        <taxon>Endopterygota</taxon>
        <taxon>Lepidoptera</taxon>
        <taxon>Glossata</taxon>
        <taxon>Ditrysia</taxon>
        <taxon>Papilionoidea</taxon>
        <taxon>Papilionidae</taxon>
        <taxon>Papilioninae</taxon>
        <taxon>Iphiclides</taxon>
    </lineage>
</organism>
<protein>
    <submittedName>
        <fullName evidence="2">Uncharacterized protein</fullName>
    </submittedName>
</protein>
<reference evidence="2" key="1">
    <citation type="submission" date="2022-03" db="EMBL/GenBank/DDBJ databases">
        <authorList>
            <person name="Martin H S."/>
        </authorList>
    </citation>
    <scope>NUCLEOTIDE SEQUENCE</scope>
</reference>
<gene>
    <name evidence="2" type="ORF">IPOD504_LOCUS15441</name>
</gene>
<evidence type="ECO:0000313" key="2">
    <source>
        <dbReference type="EMBL" id="CAH2073012.1"/>
    </source>
</evidence>
<evidence type="ECO:0000313" key="3">
    <source>
        <dbReference type="Proteomes" id="UP000837857"/>
    </source>
</evidence>